<evidence type="ECO:0000256" key="3">
    <source>
        <dbReference type="ARBA" id="ARBA00022801"/>
    </source>
</evidence>
<dbReference type="GO" id="GO:0006309">
    <property type="term" value="P:apoptotic DNA fragmentation"/>
    <property type="evidence" value="ECO:0007669"/>
    <property type="project" value="TreeGrafter"/>
</dbReference>
<name>A0A8K0K913_LADFU</name>
<dbReference type="Pfam" id="PF00271">
    <property type="entry name" value="Helicase_C"/>
    <property type="match status" value="1"/>
</dbReference>
<sequence length="484" mass="55720">MVASDVLEEGVDVPFCDLVLKFDLPKTFRSYVQSKGRARHSSSQFMIFVPEDDFGKFRNNFAEFQKVESTLRQILIGKTDSRNTPSDEEIKRILYQENIPPYYSEDRSASVDAISSVSLIHRYCSLLPQDKFTVLNPLWLLDENVKVKLDTYDINVMKKVAYLQLPINSPLRHIIKGIPMENKNCARKAVALIACVILHRMGELGKNDLLPVTHGPEVLNDKCLFPHWKDEGNDDGIPGSKKRSRRYSKQVADVLKNCHPDPDRVSYVHHIYQKPVYERPPARDSRGNALYDVLSMDRGYAIISSKKIPKLCDFSIYMRSGEVEVKIGDEGIDEVKLSSNQISELEDFHYMVFFDLLKIGKQFVVVDKSYHKNSYLIAPTLKDSSGKWVIDWEITRKFRDLPEVCPVSEEDVRKLVVDNDNFLHENYVVSKICNDMNAKSDFPTNQYGSYEAYFEDKYTLKVLRPELPLLEVKAISDRMVCIHP</sequence>
<accession>A0A8K0K913</accession>
<dbReference type="SUPFAM" id="SSF52540">
    <property type="entry name" value="P-loop containing nucleoside triphosphate hydrolases"/>
    <property type="match status" value="1"/>
</dbReference>
<dbReference type="InterPro" id="IPR048512">
    <property type="entry name" value="Dicer_platform"/>
</dbReference>
<evidence type="ECO:0000259" key="7">
    <source>
        <dbReference type="PROSITE" id="PS51327"/>
    </source>
</evidence>
<evidence type="ECO:0000256" key="4">
    <source>
        <dbReference type="PROSITE-ProRule" id="PRU00657"/>
    </source>
</evidence>
<organism evidence="8 9">
    <name type="scientific">Ladona fulva</name>
    <name type="common">Scarce chaser dragonfly</name>
    <name type="synonym">Libellula fulva</name>
    <dbReference type="NCBI Taxonomy" id="123851"/>
    <lineage>
        <taxon>Eukaryota</taxon>
        <taxon>Metazoa</taxon>
        <taxon>Ecdysozoa</taxon>
        <taxon>Arthropoda</taxon>
        <taxon>Hexapoda</taxon>
        <taxon>Insecta</taxon>
        <taxon>Pterygota</taxon>
        <taxon>Palaeoptera</taxon>
        <taxon>Odonata</taxon>
        <taxon>Epiprocta</taxon>
        <taxon>Anisoptera</taxon>
        <taxon>Libelluloidea</taxon>
        <taxon>Libellulidae</taxon>
        <taxon>Ladona</taxon>
    </lineage>
</organism>
<keyword evidence="3" id="KW-0378">Hydrolase</keyword>
<dbReference type="GO" id="GO:0005634">
    <property type="term" value="C:nucleus"/>
    <property type="evidence" value="ECO:0007669"/>
    <property type="project" value="TreeGrafter"/>
</dbReference>
<dbReference type="GO" id="GO:0000166">
    <property type="term" value="F:nucleotide binding"/>
    <property type="evidence" value="ECO:0007669"/>
    <property type="project" value="UniProtKB-KW"/>
</dbReference>
<proteinExistence type="predicted"/>
<dbReference type="PROSITE" id="PS51327">
    <property type="entry name" value="DICER_DSRBF"/>
    <property type="match status" value="1"/>
</dbReference>
<evidence type="ECO:0000259" key="6">
    <source>
        <dbReference type="PROSITE" id="PS51194"/>
    </source>
</evidence>
<reference evidence="8" key="1">
    <citation type="submission" date="2013-04" db="EMBL/GenBank/DDBJ databases">
        <authorList>
            <person name="Qu J."/>
            <person name="Murali S.C."/>
            <person name="Bandaranaike D."/>
            <person name="Bellair M."/>
            <person name="Blankenburg K."/>
            <person name="Chao H."/>
            <person name="Dinh H."/>
            <person name="Doddapaneni H."/>
            <person name="Downs B."/>
            <person name="Dugan-Rocha S."/>
            <person name="Elkadiri S."/>
            <person name="Gnanaolivu R.D."/>
            <person name="Hernandez B."/>
            <person name="Javaid M."/>
            <person name="Jayaseelan J.C."/>
            <person name="Lee S."/>
            <person name="Li M."/>
            <person name="Ming W."/>
            <person name="Munidasa M."/>
            <person name="Muniz J."/>
            <person name="Nguyen L."/>
            <person name="Ongeri F."/>
            <person name="Osuji N."/>
            <person name="Pu L.-L."/>
            <person name="Puazo M."/>
            <person name="Qu C."/>
            <person name="Quiroz J."/>
            <person name="Raj R."/>
            <person name="Weissenberger G."/>
            <person name="Xin Y."/>
            <person name="Zou X."/>
            <person name="Han Y."/>
            <person name="Richards S."/>
            <person name="Worley K."/>
            <person name="Muzny D."/>
            <person name="Gibbs R."/>
        </authorList>
    </citation>
    <scope>NUCLEOTIDE SEQUENCE</scope>
    <source>
        <strain evidence="8">Sampled in the wild</strain>
    </source>
</reference>
<evidence type="ECO:0000256" key="1">
    <source>
        <dbReference type="ARBA" id="ARBA00022722"/>
    </source>
</evidence>
<dbReference type="GO" id="GO:0031054">
    <property type="term" value="P:pre-miRNA processing"/>
    <property type="evidence" value="ECO:0007669"/>
    <property type="project" value="TreeGrafter"/>
</dbReference>
<dbReference type="PANTHER" id="PTHR14950">
    <property type="entry name" value="DICER-RELATED"/>
    <property type="match status" value="1"/>
</dbReference>
<dbReference type="InterPro" id="IPR027417">
    <property type="entry name" value="P-loop_NTPase"/>
</dbReference>
<dbReference type="Gene3D" id="3.30.160.380">
    <property type="entry name" value="Dicer dimerisation domain"/>
    <property type="match status" value="1"/>
</dbReference>
<dbReference type="GO" id="GO:0003723">
    <property type="term" value="F:RNA binding"/>
    <property type="evidence" value="ECO:0007669"/>
    <property type="project" value="UniProtKB-UniRule"/>
</dbReference>
<dbReference type="InterPro" id="IPR038248">
    <property type="entry name" value="Dicer_dimer_sf"/>
</dbReference>
<dbReference type="PROSITE" id="PS51194">
    <property type="entry name" value="HELICASE_CTER"/>
    <property type="match status" value="1"/>
</dbReference>
<feature type="domain" description="PAZ" evidence="5">
    <location>
        <begin position="390"/>
        <end position="484"/>
    </location>
</feature>
<dbReference type="InterPro" id="IPR001650">
    <property type="entry name" value="Helicase_C-like"/>
</dbReference>
<evidence type="ECO:0000313" key="9">
    <source>
        <dbReference type="Proteomes" id="UP000792457"/>
    </source>
</evidence>
<gene>
    <name evidence="8" type="ORF">J437_LFUL004524</name>
</gene>
<dbReference type="Proteomes" id="UP000792457">
    <property type="component" value="Unassembled WGS sequence"/>
</dbReference>
<protein>
    <submittedName>
        <fullName evidence="8">Uncharacterized protein</fullName>
    </submittedName>
</protein>
<dbReference type="EMBL" id="KZ308498">
    <property type="protein sequence ID" value="KAG8230612.1"/>
    <property type="molecule type" value="Genomic_DNA"/>
</dbReference>
<dbReference type="GO" id="GO:0030422">
    <property type="term" value="P:siRNA processing"/>
    <property type="evidence" value="ECO:0007669"/>
    <property type="project" value="TreeGrafter"/>
</dbReference>
<dbReference type="PANTHER" id="PTHR14950:SF37">
    <property type="entry name" value="ENDORIBONUCLEASE DICER"/>
    <property type="match status" value="1"/>
</dbReference>
<dbReference type="Gene3D" id="3.40.50.300">
    <property type="entry name" value="P-loop containing nucleotide triphosphate hydrolases"/>
    <property type="match status" value="1"/>
</dbReference>
<evidence type="ECO:0000259" key="5">
    <source>
        <dbReference type="PROSITE" id="PS50821"/>
    </source>
</evidence>
<dbReference type="GO" id="GO:0004525">
    <property type="term" value="F:ribonuclease III activity"/>
    <property type="evidence" value="ECO:0007669"/>
    <property type="project" value="TreeGrafter"/>
</dbReference>
<dbReference type="OrthoDB" id="416741at2759"/>
<keyword evidence="1" id="KW-0540">Nuclease</keyword>
<evidence type="ECO:0000256" key="2">
    <source>
        <dbReference type="ARBA" id="ARBA00022741"/>
    </source>
</evidence>
<evidence type="ECO:0000313" key="8">
    <source>
        <dbReference type="EMBL" id="KAG8230612.1"/>
    </source>
</evidence>
<dbReference type="PROSITE" id="PS50821">
    <property type="entry name" value="PAZ"/>
    <property type="match status" value="1"/>
</dbReference>
<dbReference type="AlphaFoldDB" id="A0A8K0K913"/>
<keyword evidence="4" id="KW-0694">RNA-binding</keyword>
<dbReference type="Gene3D" id="2.170.260.10">
    <property type="entry name" value="paz domain"/>
    <property type="match status" value="1"/>
</dbReference>
<comment type="caution">
    <text evidence="8">The sequence shown here is derived from an EMBL/GenBank/DDBJ whole genome shotgun (WGS) entry which is preliminary data.</text>
</comment>
<keyword evidence="2" id="KW-0547">Nucleotide-binding</keyword>
<dbReference type="Pfam" id="PF02170">
    <property type="entry name" value="PAZ"/>
    <property type="match status" value="1"/>
</dbReference>
<dbReference type="InterPro" id="IPR003100">
    <property type="entry name" value="PAZ_dom"/>
</dbReference>
<feature type="domain" description="Dicer dsRNA-binding fold" evidence="7">
    <location>
        <begin position="116"/>
        <end position="218"/>
    </location>
</feature>
<dbReference type="InterPro" id="IPR005034">
    <property type="entry name" value="Dicer_dimerisation"/>
</dbReference>
<dbReference type="GO" id="GO:0004530">
    <property type="term" value="F:deoxyribonuclease I activity"/>
    <property type="evidence" value="ECO:0007669"/>
    <property type="project" value="TreeGrafter"/>
</dbReference>
<feature type="domain" description="Helicase C-terminal" evidence="6">
    <location>
        <begin position="1"/>
        <end position="82"/>
    </location>
</feature>
<dbReference type="Pfam" id="PF03368">
    <property type="entry name" value="Dicer_dimer"/>
    <property type="match status" value="1"/>
</dbReference>
<feature type="non-terminal residue" evidence="8">
    <location>
        <position position="484"/>
    </location>
</feature>
<keyword evidence="9" id="KW-1185">Reference proteome</keyword>
<dbReference type="Pfam" id="PF20931">
    <property type="entry name" value="Dicer_platform"/>
    <property type="match status" value="1"/>
</dbReference>
<dbReference type="GO" id="GO:0005737">
    <property type="term" value="C:cytoplasm"/>
    <property type="evidence" value="ECO:0007669"/>
    <property type="project" value="TreeGrafter"/>
</dbReference>
<reference evidence="8" key="2">
    <citation type="submission" date="2017-10" db="EMBL/GenBank/DDBJ databases">
        <title>Ladona fulva Genome sequencing and assembly.</title>
        <authorList>
            <person name="Murali S."/>
            <person name="Richards S."/>
            <person name="Bandaranaike D."/>
            <person name="Bellair M."/>
            <person name="Blankenburg K."/>
            <person name="Chao H."/>
            <person name="Dinh H."/>
            <person name="Doddapaneni H."/>
            <person name="Dugan-Rocha S."/>
            <person name="Elkadiri S."/>
            <person name="Gnanaolivu R."/>
            <person name="Hernandez B."/>
            <person name="Skinner E."/>
            <person name="Javaid M."/>
            <person name="Lee S."/>
            <person name="Li M."/>
            <person name="Ming W."/>
            <person name="Munidasa M."/>
            <person name="Muniz J."/>
            <person name="Nguyen L."/>
            <person name="Hughes D."/>
            <person name="Osuji N."/>
            <person name="Pu L.-L."/>
            <person name="Puazo M."/>
            <person name="Qu C."/>
            <person name="Quiroz J."/>
            <person name="Raj R."/>
            <person name="Weissenberger G."/>
            <person name="Xin Y."/>
            <person name="Zou X."/>
            <person name="Han Y."/>
            <person name="Worley K."/>
            <person name="Muzny D."/>
            <person name="Gibbs R."/>
        </authorList>
    </citation>
    <scope>NUCLEOTIDE SEQUENCE</scope>
    <source>
        <strain evidence="8">Sampled in the wild</strain>
    </source>
</reference>